<dbReference type="WBParaSite" id="MCU_000687-RA">
    <property type="protein sequence ID" value="MCU_000687-RA"/>
    <property type="gene ID" value="MCU_000687"/>
</dbReference>
<sequence length="237" mass="27177">MEPWRFPPPSMFGSPSPAFIRYSPRPLLPMYSRANPRLLPPNFFHHPPPWTRPPPPAPEDASSIVARWEAEVSPSVTERRKALEAKKRITVIEFKKKLKRWKELLDASGTLDSQEELDCLQRECTDPEILEFIKRKIARGRRRRQNHNTLPIVLPTPVSETLSHIAPADVPPSSSQTVDKSLTPPGKTVEDDTIPRQKYLDELKKASAYCQSRLGLLKKLKILREARVNQFRNQVPL</sequence>
<proteinExistence type="predicted"/>
<evidence type="ECO:0000313" key="2">
    <source>
        <dbReference type="WBParaSite" id="MCU_000687-RA"/>
    </source>
</evidence>
<evidence type="ECO:0000313" key="4">
    <source>
        <dbReference type="WBParaSite" id="MCU_000687-RC"/>
    </source>
</evidence>
<accession>A0A5K3EI05</accession>
<protein>
    <submittedName>
        <fullName evidence="2 3">Protein FYV10</fullName>
    </submittedName>
</protein>
<reference evidence="2 3" key="1">
    <citation type="submission" date="2019-11" db="UniProtKB">
        <authorList>
            <consortium name="WormBaseParasite"/>
        </authorList>
    </citation>
    <scope>IDENTIFICATION</scope>
</reference>
<dbReference type="AlphaFoldDB" id="A0A5K3EI05"/>
<dbReference type="WBParaSite" id="MCU_000687-RC">
    <property type="protein sequence ID" value="MCU_000687-RC"/>
    <property type="gene ID" value="MCU_000687"/>
</dbReference>
<organism evidence="4">
    <name type="scientific">Mesocestoides corti</name>
    <name type="common">Flatworm</name>
    <dbReference type="NCBI Taxonomy" id="53468"/>
    <lineage>
        <taxon>Eukaryota</taxon>
        <taxon>Metazoa</taxon>
        <taxon>Spiralia</taxon>
        <taxon>Lophotrochozoa</taxon>
        <taxon>Platyhelminthes</taxon>
        <taxon>Cestoda</taxon>
        <taxon>Eucestoda</taxon>
        <taxon>Cyclophyllidea</taxon>
        <taxon>Mesocestoididae</taxon>
        <taxon>Mesocestoides</taxon>
    </lineage>
</organism>
<feature type="region of interest" description="Disordered" evidence="1">
    <location>
        <begin position="165"/>
        <end position="194"/>
    </location>
</feature>
<evidence type="ECO:0000256" key="1">
    <source>
        <dbReference type="SAM" id="MobiDB-lite"/>
    </source>
</evidence>
<dbReference type="WBParaSite" id="MCU_000687-RB">
    <property type="protein sequence ID" value="MCU_000687-RB"/>
    <property type="gene ID" value="MCU_000687"/>
</dbReference>
<name>A0A5K3EI05_MESCO</name>
<evidence type="ECO:0000313" key="3">
    <source>
        <dbReference type="WBParaSite" id="MCU_000687-RB"/>
    </source>
</evidence>